<accession>A0A7L0XDF6</accession>
<organism evidence="1 2">
    <name type="scientific">Tyrannus savana</name>
    <name type="common">Fork-tailed flycatcher</name>
    <name type="synonym">Muscivora tyrannus</name>
    <dbReference type="NCBI Taxonomy" id="137541"/>
    <lineage>
        <taxon>Eukaryota</taxon>
        <taxon>Metazoa</taxon>
        <taxon>Chordata</taxon>
        <taxon>Craniata</taxon>
        <taxon>Vertebrata</taxon>
        <taxon>Euteleostomi</taxon>
        <taxon>Archelosauria</taxon>
        <taxon>Archosauria</taxon>
        <taxon>Dinosauria</taxon>
        <taxon>Saurischia</taxon>
        <taxon>Theropoda</taxon>
        <taxon>Coelurosauria</taxon>
        <taxon>Aves</taxon>
        <taxon>Neognathae</taxon>
        <taxon>Neoaves</taxon>
        <taxon>Telluraves</taxon>
        <taxon>Australaves</taxon>
        <taxon>Passeriformes</taxon>
        <taxon>Tyrannidae</taxon>
        <taxon>Tyrannus</taxon>
    </lineage>
</organism>
<gene>
    <name evidence="1" type="primary">Erv31_5</name>
    <name evidence="1" type="ORF">TYRSAV_R15635</name>
</gene>
<comment type="caution">
    <text evidence="1">The sequence shown here is derived from an EMBL/GenBank/DDBJ whole genome shotgun (WGS) entry which is preliminary data.</text>
</comment>
<dbReference type="PANTHER" id="PTHR10424:SF68">
    <property type="entry name" value="ENDOGENOUS RETROVIRUS GROUP 3 MEMBER 1 ENV POLYPROTEIN"/>
    <property type="match status" value="1"/>
</dbReference>
<dbReference type="Gene3D" id="1.10.287.210">
    <property type="match status" value="1"/>
</dbReference>
<evidence type="ECO:0000313" key="2">
    <source>
        <dbReference type="Proteomes" id="UP000537779"/>
    </source>
</evidence>
<dbReference type="Proteomes" id="UP000537779">
    <property type="component" value="Unassembled WGS sequence"/>
</dbReference>
<keyword evidence="2" id="KW-1185">Reference proteome</keyword>
<sequence>GKENTLYFQIPKDEELWDGPFSKGTWALKGHYWICGKQAYKRLIENWKGICFVGYVKLLFFLLNHIQGSSLGIKVYNDLKREKQELHTFLTAEIKQRWKENEWTPQRIIEHYGPDTWNPHKLIHGARKSIHNLNCIIRLQVTLETTANQTANALDLLTGQVTQMRTSIFPYQIVLDCLFTEEGGVCGKLNTSNCCLQINVNGKAVEQIEKEIQKLAHVPFQTSKGWDIDMFSWLPVRSEIKKILFFVV</sequence>
<protein>
    <submittedName>
        <fullName evidence="1">ENR1 protein</fullName>
    </submittedName>
</protein>
<evidence type="ECO:0000313" key="1">
    <source>
        <dbReference type="EMBL" id="NXM00133.1"/>
    </source>
</evidence>
<reference evidence="1 2" key="1">
    <citation type="submission" date="2019-09" db="EMBL/GenBank/DDBJ databases">
        <title>Bird 10,000 Genomes (B10K) Project - Family phase.</title>
        <authorList>
            <person name="Zhang G."/>
        </authorList>
    </citation>
    <scope>NUCLEOTIDE SEQUENCE [LARGE SCALE GENOMIC DNA]</scope>
    <source>
        <strain evidence="1">B10K-DU-001-37</strain>
        <tissue evidence="1">Muscle</tissue>
    </source>
</reference>
<dbReference type="EMBL" id="VXAW01003760">
    <property type="protein sequence ID" value="NXM00133.1"/>
    <property type="molecule type" value="Genomic_DNA"/>
</dbReference>
<dbReference type="InterPro" id="IPR018154">
    <property type="entry name" value="TLV/ENV_coat_polyprotein"/>
</dbReference>
<dbReference type="SUPFAM" id="SSF58069">
    <property type="entry name" value="Virus ectodomain"/>
    <property type="match status" value="1"/>
</dbReference>
<dbReference type="AlphaFoldDB" id="A0A7L0XDF6"/>
<proteinExistence type="predicted"/>
<feature type="non-terminal residue" evidence="1">
    <location>
        <position position="1"/>
    </location>
</feature>
<feature type="non-terminal residue" evidence="1">
    <location>
        <position position="248"/>
    </location>
</feature>
<dbReference type="PANTHER" id="PTHR10424">
    <property type="entry name" value="VIRAL ENVELOPE PROTEIN"/>
    <property type="match status" value="1"/>
</dbReference>
<name>A0A7L0XDF6_TYRSA</name>